<keyword evidence="10" id="KW-0067">ATP-binding</keyword>
<dbReference type="GO" id="GO:0005829">
    <property type="term" value="C:cytosol"/>
    <property type="evidence" value="ECO:0007669"/>
    <property type="project" value="TreeGrafter"/>
</dbReference>
<dbReference type="PANTHER" id="PTHR10520:SF12">
    <property type="entry name" value="TRIFUNCTIONAL PURINE BIOSYNTHETIC PROTEIN ADENOSINE-3"/>
    <property type="match status" value="1"/>
</dbReference>
<comment type="catalytic activity">
    <reaction evidence="14">
        <text>2-formamido-N(1)-(5-O-phospho-beta-D-ribosyl)acetamidine + ATP = 5-amino-1-(5-phospho-beta-D-ribosyl)imidazole + ADP + phosphate + H(+)</text>
        <dbReference type="Rhea" id="RHEA:23032"/>
        <dbReference type="ChEBI" id="CHEBI:15378"/>
        <dbReference type="ChEBI" id="CHEBI:30616"/>
        <dbReference type="ChEBI" id="CHEBI:43474"/>
        <dbReference type="ChEBI" id="CHEBI:137981"/>
        <dbReference type="ChEBI" id="CHEBI:147287"/>
        <dbReference type="ChEBI" id="CHEBI:456216"/>
        <dbReference type="EC" id="6.3.3.1"/>
    </reaction>
</comment>
<dbReference type="InterPro" id="IPR010918">
    <property type="entry name" value="PurM-like_C_dom"/>
</dbReference>
<evidence type="ECO:0000256" key="9">
    <source>
        <dbReference type="ARBA" id="ARBA00022755"/>
    </source>
</evidence>
<dbReference type="SUPFAM" id="SSF55326">
    <property type="entry name" value="PurM N-terminal domain-like"/>
    <property type="match status" value="1"/>
</dbReference>
<evidence type="ECO:0000259" key="15">
    <source>
        <dbReference type="PROSITE" id="PS50943"/>
    </source>
</evidence>
<dbReference type="Pfam" id="PF01381">
    <property type="entry name" value="HTH_3"/>
    <property type="match status" value="1"/>
</dbReference>
<keyword evidence="8" id="KW-0547">Nucleotide-binding</keyword>
<dbReference type="FunFam" id="3.90.650.10:FF:000011">
    <property type="entry name" value="Phosphoribosylformylglycinamidine cyclo-ligase"/>
    <property type="match status" value="1"/>
</dbReference>
<accession>A0A3E3J315</accession>
<proteinExistence type="inferred from homology"/>
<dbReference type="EC" id="6.3.3.1" evidence="4"/>
<dbReference type="GO" id="GO:0005524">
    <property type="term" value="F:ATP binding"/>
    <property type="evidence" value="ECO:0007669"/>
    <property type="project" value="UniProtKB-KW"/>
</dbReference>
<dbReference type="PANTHER" id="PTHR10520">
    <property type="entry name" value="TRIFUNCTIONAL PURINE BIOSYNTHETIC PROTEIN ADENOSINE-3-RELATED"/>
    <property type="match status" value="1"/>
</dbReference>
<dbReference type="InterPro" id="IPR004733">
    <property type="entry name" value="PurM_cligase"/>
</dbReference>
<dbReference type="InterPro" id="IPR001387">
    <property type="entry name" value="Cro/C1-type_HTH"/>
</dbReference>
<comment type="similarity">
    <text evidence="3">Belongs to the AIR synthase family.</text>
</comment>
<comment type="subcellular location">
    <subcellularLocation>
        <location evidence="1">Cytoplasm</location>
    </subcellularLocation>
</comment>
<dbReference type="AlphaFoldDB" id="A0A3E3J315"/>
<dbReference type="OrthoDB" id="2533305at2"/>
<dbReference type="Gene3D" id="3.90.650.10">
    <property type="entry name" value="PurM-like C-terminal domain"/>
    <property type="match status" value="1"/>
</dbReference>
<evidence type="ECO:0000256" key="3">
    <source>
        <dbReference type="ARBA" id="ARBA00010280"/>
    </source>
</evidence>
<evidence type="ECO:0000256" key="2">
    <source>
        <dbReference type="ARBA" id="ARBA00004686"/>
    </source>
</evidence>
<dbReference type="Pfam" id="PF02769">
    <property type="entry name" value="AIRS_C"/>
    <property type="match status" value="1"/>
</dbReference>
<comment type="caution">
    <text evidence="16">The sequence shown here is derived from an EMBL/GenBank/DDBJ whole genome shotgun (WGS) entry which is preliminary data.</text>
</comment>
<evidence type="ECO:0000256" key="4">
    <source>
        <dbReference type="ARBA" id="ARBA00013047"/>
    </source>
</evidence>
<keyword evidence="9" id="KW-0658">Purine biosynthesis</keyword>
<evidence type="ECO:0000256" key="8">
    <source>
        <dbReference type="ARBA" id="ARBA00022741"/>
    </source>
</evidence>
<evidence type="ECO:0000256" key="11">
    <source>
        <dbReference type="ARBA" id="ARBA00031908"/>
    </source>
</evidence>
<dbReference type="CDD" id="cd02196">
    <property type="entry name" value="PurM"/>
    <property type="match status" value="1"/>
</dbReference>
<dbReference type="Proteomes" id="UP000261166">
    <property type="component" value="Unassembled WGS sequence"/>
</dbReference>
<feature type="domain" description="HTH cro/C1-type" evidence="15">
    <location>
        <begin position="11"/>
        <end position="65"/>
    </location>
</feature>
<dbReference type="GO" id="GO:0004637">
    <property type="term" value="F:phosphoribosylamine-glycine ligase activity"/>
    <property type="evidence" value="ECO:0007669"/>
    <property type="project" value="TreeGrafter"/>
</dbReference>
<reference evidence="16 17" key="1">
    <citation type="submission" date="2018-08" db="EMBL/GenBank/DDBJ databases">
        <title>A genome reference for cultivated species of the human gut microbiota.</title>
        <authorList>
            <person name="Zou Y."/>
            <person name="Xue W."/>
            <person name="Luo G."/>
        </authorList>
    </citation>
    <scope>NUCLEOTIDE SEQUENCE [LARGE SCALE GENOMIC DNA]</scope>
    <source>
        <strain evidence="16 17">AF26-4BH</strain>
    </source>
</reference>
<dbReference type="GO" id="GO:0004641">
    <property type="term" value="F:phosphoribosylformylglycinamidine cyclo-ligase activity"/>
    <property type="evidence" value="ECO:0007669"/>
    <property type="project" value="UniProtKB-EC"/>
</dbReference>
<gene>
    <name evidence="16" type="ORF">DWY69_04690</name>
</gene>
<keyword evidence="6" id="KW-0963">Cytoplasm</keyword>
<protein>
    <recommendedName>
        <fullName evidence="5">Phosphoribosylformylglycinamidine cyclo-ligase</fullName>
        <ecNumber evidence="4">6.3.3.1</ecNumber>
    </recommendedName>
    <alternativeName>
        <fullName evidence="12">AIR synthase</fullName>
    </alternativeName>
    <alternativeName>
        <fullName evidence="13">AIRS</fullName>
    </alternativeName>
    <alternativeName>
        <fullName evidence="11">Phosphoribosyl-aminoimidazole synthetase</fullName>
    </alternativeName>
</protein>
<evidence type="ECO:0000256" key="13">
    <source>
        <dbReference type="ARBA" id="ARBA00033093"/>
    </source>
</evidence>
<evidence type="ECO:0000256" key="7">
    <source>
        <dbReference type="ARBA" id="ARBA00022598"/>
    </source>
</evidence>
<dbReference type="InterPro" id="IPR036676">
    <property type="entry name" value="PurM-like_C_sf"/>
</dbReference>
<dbReference type="InterPro" id="IPR010982">
    <property type="entry name" value="Lambda_DNA-bd_dom_sf"/>
</dbReference>
<dbReference type="Gene3D" id="3.30.1330.10">
    <property type="entry name" value="PurM-like, N-terminal domain"/>
    <property type="match status" value="1"/>
</dbReference>
<sequence length="416" mass="45986">MLDSIKIGHFISEKRKELKMTQQQLADKLKVSFQAVSKWENGSAYPNLEVLYELAVALGVKVDDILTGCEKTGEGLSYSKAGIDITYTDTIKQEMAKHLETKDRRVLNGLGPFASLYDLHFPEIKEPVLVLKSEEPGSKQKLAMEYGFTESICHDMINHLVNDIVVMGARPLAVLDTIVCGNAEKDTIKTLVKGISQACRDNECSLVGGETSIQPLVIDAGVYVLTSSIAGIVEKSHIIDGSAINEGDTVLAVASNGLHTNGYSLVRLLMEKMPQIKLDRIDGLTFIEQIMKPHTPYYKAVKELFGQEYLHGMAHITGGGIEGNLCRIIPDGLTAEISLPQIRSLPVFKYIKLQGNVEDEEMLRTFNCGVGFVLVVSQEGKEDAVRRISQHYPCYEIGRITKGDRKIAMKGRLSWL</sequence>
<dbReference type="CDD" id="cd00093">
    <property type="entry name" value="HTH_XRE"/>
    <property type="match status" value="1"/>
</dbReference>
<evidence type="ECO:0000256" key="1">
    <source>
        <dbReference type="ARBA" id="ARBA00004496"/>
    </source>
</evidence>
<name>A0A3E3J315_9FIRM</name>
<dbReference type="GO" id="GO:0046084">
    <property type="term" value="P:adenine biosynthetic process"/>
    <property type="evidence" value="ECO:0007669"/>
    <property type="project" value="TreeGrafter"/>
</dbReference>
<dbReference type="InterPro" id="IPR016188">
    <property type="entry name" value="PurM-like_N"/>
</dbReference>
<dbReference type="NCBIfam" id="TIGR00878">
    <property type="entry name" value="purM"/>
    <property type="match status" value="1"/>
</dbReference>
<dbReference type="EMBL" id="QVLU01000003">
    <property type="protein sequence ID" value="RGE73481.1"/>
    <property type="molecule type" value="Genomic_DNA"/>
</dbReference>
<dbReference type="InterPro" id="IPR036921">
    <property type="entry name" value="PurM-like_N_sf"/>
</dbReference>
<dbReference type="GO" id="GO:0003677">
    <property type="term" value="F:DNA binding"/>
    <property type="evidence" value="ECO:0007669"/>
    <property type="project" value="InterPro"/>
</dbReference>
<comment type="pathway">
    <text evidence="2">Purine metabolism; IMP biosynthesis via de novo pathway; 5-amino-1-(5-phospho-D-ribosyl)imidazole from N(2)-formyl-N(1)-(5-phospho-D-ribosyl)glycinamide: step 2/2.</text>
</comment>
<dbReference type="SMART" id="SM00530">
    <property type="entry name" value="HTH_XRE"/>
    <property type="match status" value="1"/>
</dbReference>
<keyword evidence="7 16" id="KW-0436">Ligase</keyword>
<evidence type="ECO:0000256" key="10">
    <source>
        <dbReference type="ARBA" id="ARBA00022840"/>
    </source>
</evidence>
<dbReference type="SUPFAM" id="SSF47413">
    <property type="entry name" value="lambda repressor-like DNA-binding domains"/>
    <property type="match status" value="1"/>
</dbReference>
<dbReference type="PROSITE" id="PS50943">
    <property type="entry name" value="HTH_CROC1"/>
    <property type="match status" value="1"/>
</dbReference>
<evidence type="ECO:0000313" key="17">
    <source>
        <dbReference type="Proteomes" id="UP000261166"/>
    </source>
</evidence>
<dbReference type="Pfam" id="PF00586">
    <property type="entry name" value="AIRS"/>
    <property type="match status" value="1"/>
</dbReference>
<dbReference type="UniPathway" id="UPA00074">
    <property type="reaction ID" value="UER00129"/>
</dbReference>
<evidence type="ECO:0000256" key="12">
    <source>
        <dbReference type="ARBA" id="ARBA00032931"/>
    </source>
</evidence>
<dbReference type="SUPFAM" id="SSF56042">
    <property type="entry name" value="PurM C-terminal domain-like"/>
    <property type="match status" value="1"/>
</dbReference>
<dbReference type="GO" id="GO:0006189">
    <property type="term" value="P:'de novo' IMP biosynthetic process"/>
    <property type="evidence" value="ECO:0007669"/>
    <property type="project" value="UniProtKB-UniPathway"/>
</dbReference>
<evidence type="ECO:0000256" key="6">
    <source>
        <dbReference type="ARBA" id="ARBA00022490"/>
    </source>
</evidence>
<evidence type="ECO:0000256" key="14">
    <source>
        <dbReference type="ARBA" id="ARBA00049057"/>
    </source>
</evidence>
<organism evidence="16 17">
    <name type="scientific">Eisenbergiella massiliensis</name>
    <dbReference type="NCBI Taxonomy" id="1720294"/>
    <lineage>
        <taxon>Bacteria</taxon>
        <taxon>Bacillati</taxon>
        <taxon>Bacillota</taxon>
        <taxon>Clostridia</taxon>
        <taxon>Lachnospirales</taxon>
        <taxon>Lachnospiraceae</taxon>
        <taxon>Eisenbergiella</taxon>
    </lineage>
</organism>
<dbReference type="RefSeq" id="WP_021639422.1">
    <property type="nucleotide sequence ID" value="NZ_JBKVAZ010000004.1"/>
</dbReference>
<evidence type="ECO:0000256" key="5">
    <source>
        <dbReference type="ARBA" id="ARBA00020367"/>
    </source>
</evidence>
<dbReference type="Gene3D" id="1.10.260.40">
    <property type="entry name" value="lambda repressor-like DNA-binding domains"/>
    <property type="match status" value="1"/>
</dbReference>
<evidence type="ECO:0000313" key="16">
    <source>
        <dbReference type="EMBL" id="RGE73481.1"/>
    </source>
</evidence>